<evidence type="ECO:0000313" key="8">
    <source>
        <dbReference type="EMBL" id="MBW7462438.1"/>
    </source>
</evidence>
<evidence type="ECO:0000313" key="9">
    <source>
        <dbReference type="Proteomes" id="UP001519887"/>
    </source>
</evidence>
<dbReference type="Proteomes" id="UP001519887">
    <property type="component" value="Unassembled WGS sequence"/>
</dbReference>
<dbReference type="PANTHER" id="PTHR33567">
    <property type="entry name" value="CHROMATE ION TRANSPORTER (EUROFUNG)"/>
    <property type="match status" value="1"/>
</dbReference>
<evidence type="ECO:0000256" key="7">
    <source>
        <dbReference type="SAM" id="Phobius"/>
    </source>
</evidence>
<proteinExistence type="inferred from homology"/>
<sequence>ALVFGGGHVVLPLLEKEVVPAGWVSRESFMAGYGAAQAVPGPLFTFAGYLGAMAKGISGAVIATVAIFLPAYLLIVGALPYWSILRQKPAVQGALTG</sequence>
<accession>A0ABS7CNE4</accession>
<dbReference type="Pfam" id="PF02417">
    <property type="entry name" value="Chromate_transp"/>
    <property type="match status" value="1"/>
</dbReference>
<dbReference type="EMBL" id="JAHZIK010003941">
    <property type="protein sequence ID" value="MBW7462438.1"/>
    <property type="molecule type" value="Genomic_DNA"/>
</dbReference>
<keyword evidence="5 7" id="KW-1133">Transmembrane helix</keyword>
<comment type="subcellular location">
    <subcellularLocation>
        <location evidence="1">Cell membrane</location>
        <topology evidence="1">Multi-pass membrane protein</topology>
    </subcellularLocation>
</comment>
<evidence type="ECO:0000256" key="2">
    <source>
        <dbReference type="ARBA" id="ARBA00005262"/>
    </source>
</evidence>
<feature type="non-terminal residue" evidence="8">
    <location>
        <position position="1"/>
    </location>
</feature>
<organism evidence="8 9">
    <name type="scientific">Paenibacillus sepulcri</name>
    <dbReference type="NCBI Taxonomy" id="359917"/>
    <lineage>
        <taxon>Bacteria</taxon>
        <taxon>Bacillati</taxon>
        <taxon>Bacillota</taxon>
        <taxon>Bacilli</taxon>
        <taxon>Bacillales</taxon>
        <taxon>Paenibacillaceae</taxon>
        <taxon>Paenibacillus</taxon>
    </lineage>
</organism>
<reference evidence="8 9" key="1">
    <citation type="submission" date="2021-07" db="EMBL/GenBank/DDBJ databases">
        <title>Paenibacillus radiodurans sp. nov., isolated from the southeastern edge of Tengger Desert.</title>
        <authorList>
            <person name="Zhang G."/>
        </authorList>
    </citation>
    <scope>NUCLEOTIDE SEQUENCE [LARGE SCALE GENOMIC DNA]</scope>
    <source>
        <strain evidence="8 9">CCM 7311</strain>
    </source>
</reference>
<keyword evidence="6 7" id="KW-0472">Membrane</keyword>
<protein>
    <submittedName>
        <fullName evidence="8">Chromate transporter</fullName>
    </submittedName>
</protein>
<evidence type="ECO:0000256" key="1">
    <source>
        <dbReference type="ARBA" id="ARBA00004651"/>
    </source>
</evidence>
<evidence type="ECO:0000256" key="3">
    <source>
        <dbReference type="ARBA" id="ARBA00022475"/>
    </source>
</evidence>
<keyword evidence="3" id="KW-1003">Cell membrane</keyword>
<feature type="non-terminal residue" evidence="8">
    <location>
        <position position="97"/>
    </location>
</feature>
<comment type="caution">
    <text evidence="8">The sequence shown here is derived from an EMBL/GenBank/DDBJ whole genome shotgun (WGS) entry which is preliminary data.</text>
</comment>
<feature type="transmembrane region" description="Helical" evidence="7">
    <location>
        <begin position="57"/>
        <end position="82"/>
    </location>
</feature>
<evidence type="ECO:0000256" key="5">
    <source>
        <dbReference type="ARBA" id="ARBA00022989"/>
    </source>
</evidence>
<dbReference type="InterPro" id="IPR003370">
    <property type="entry name" value="Chromate_transpt"/>
</dbReference>
<evidence type="ECO:0000256" key="6">
    <source>
        <dbReference type="ARBA" id="ARBA00023136"/>
    </source>
</evidence>
<dbReference type="PANTHER" id="PTHR33567:SF3">
    <property type="entry name" value="CHROMATE ION TRANSPORTER (EUROFUNG)"/>
    <property type="match status" value="1"/>
</dbReference>
<name>A0ABS7CNE4_9BACL</name>
<keyword evidence="4 7" id="KW-0812">Transmembrane</keyword>
<gene>
    <name evidence="8" type="ORF">K0U00_51150</name>
</gene>
<keyword evidence="9" id="KW-1185">Reference proteome</keyword>
<comment type="similarity">
    <text evidence="2">Belongs to the chromate ion transporter (CHR) (TC 2.A.51) family.</text>
</comment>
<evidence type="ECO:0000256" key="4">
    <source>
        <dbReference type="ARBA" id="ARBA00022692"/>
    </source>
</evidence>